<name>A0ABU9UPS0_9GAMM</name>
<accession>A0ABU9UPS0</accession>
<protein>
    <submittedName>
        <fullName evidence="2">FlxA-like family protein</fullName>
    </submittedName>
</protein>
<reference evidence="2 3" key="1">
    <citation type="submission" date="2024-04" db="EMBL/GenBank/DDBJ databases">
        <title>Novel Shewanella species isolated from Baltic Sea sediments.</title>
        <authorList>
            <person name="Martin-Rodriguez A.J."/>
            <person name="Fernandez-Juarez V."/>
            <person name="Valeriano V.D."/>
            <person name="Mihindukulasooriya I."/>
            <person name="Ceresnova L."/>
            <person name="Joffre E."/>
            <person name="Jensie-Markopoulos S."/>
            <person name="Moore E.R.B."/>
            <person name="Sjoling A."/>
        </authorList>
    </citation>
    <scope>NUCLEOTIDE SEQUENCE [LARGE SCALE GENOMIC DNA]</scope>
    <source>
        <strain evidence="2 3">VAX-SP0-0CM-1</strain>
    </source>
</reference>
<dbReference type="Pfam" id="PF14282">
    <property type="entry name" value="FlxA"/>
    <property type="match status" value="1"/>
</dbReference>
<evidence type="ECO:0000313" key="3">
    <source>
        <dbReference type="Proteomes" id="UP001489333"/>
    </source>
</evidence>
<dbReference type="RefSeq" id="WP_311905573.1">
    <property type="nucleotide sequence ID" value="NZ_JAUOEV010000005.1"/>
</dbReference>
<comment type="caution">
    <text evidence="2">The sequence shown here is derived from an EMBL/GenBank/DDBJ whole genome shotgun (WGS) entry which is preliminary data.</text>
</comment>
<dbReference type="Proteomes" id="UP001489333">
    <property type="component" value="Unassembled WGS sequence"/>
</dbReference>
<evidence type="ECO:0000256" key="1">
    <source>
        <dbReference type="SAM" id="Coils"/>
    </source>
</evidence>
<sequence length="153" mass="16517">MNINGINSNATGSGFTAVSSAYIAATPAAIKTPTANSESTDSQDTQETVSISNAGRAALSNDFGAPLREKALAKKNETEITTTEEEPLTLIDEQIKKIKEQIKELQEMLAKLKGDDSEAADQQRKMLQEQIMLLSGQIATLLDKKMQDAKKSD</sequence>
<evidence type="ECO:0000313" key="2">
    <source>
        <dbReference type="EMBL" id="MEM6248237.1"/>
    </source>
</evidence>
<dbReference type="EMBL" id="JBCHKU010000006">
    <property type="protein sequence ID" value="MEM6248237.1"/>
    <property type="molecule type" value="Genomic_DNA"/>
</dbReference>
<keyword evidence="1" id="KW-0175">Coiled coil</keyword>
<keyword evidence="3" id="KW-1185">Reference proteome</keyword>
<feature type="coiled-coil region" evidence="1">
    <location>
        <begin position="88"/>
        <end position="122"/>
    </location>
</feature>
<dbReference type="InterPro" id="IPR025577">
    <property type="entry name" value="FlxA"/>
</dbReference>
<proteinExistence type="predicted"/>
<gene>
    <name evidence="2" type="ORF">AAGS29_06385</name>
</gene>
<organism evidence="2 3">
    <name type="scientific">Shewanella vaxholmensis</name>
    <dbReference type="NCBI Taxonomy" id="3063535"/>
    <lineage>
        <taxon>Bacteria</taxon>
        <taxon>Pseudomonadati</taxon>
        <taxon>Pseudomonadota</taxon>
        <taxon>Gammaproteobacteria</taxon>
        <taxon>Alteromonadales</taxon>
        <taxon>Shewanellaceae</taxon>
        <taxon>Shewanella</taxon>
    </lineage>
</organism>